<dbReference type="InterPro" id="IPR027417">
    <property type="entry name" value="P-loop_NTPase"/>
</dbReference>
<protein>
    <submittedName>
        <fullName evidence="2">Mitochondrial chaperone BCS1</fullName>
    </submittedName>
</protein>
<dbReference type="Gene3D" id="3.40.50.300">
    <property type="entry name" value="P-loop containing nucleotide triphosphate hydrolases"/>
    <property type="match status" value="1"/>
</dbReference>
<dbReference type="PANTHER" id="PTHR23070">
    <property type="entry name" value="BCS1 AAA-TYPE ATPASE"/>
    <property type="match status" value="1"/>
</dbReference>
<dbReference type="Proteomes" id="UP000887574">
    <property type="component" value="Unplaced"/>
</dbReference>
<reference evidence="2" key="1">
    <citation type="submission" date="2022-11" db="UniProtKB">
        <authorList>
            <consortium name="WormBaseParasite"/>
        </authorList>
    </citation>
    <scope>IDENTIFICATION</scope>
</reference>
<dbReference type="WBParaSite" id="jg18542">
    <property type="protein sequence ID" value="jg18542"/>
    <property type="gene ID" value="jg18542"/>
</dbReference>
<evidence type="ECO:0000313" key="1">
    <source>
        <dbReference type="Proteomes" id="UP000887574"/>
    </source>
</evidence>
<keyword evidence="1" id="KW-1185">Reference proteome</keyword>
<sequence>MGLRTPLETVTMTKVGGNPLFWKNFLNNAAKEALSQIESGLVITMHSKPKKEKSSLLNHSGHKCARKLQQDFEEFVGSQKWYVDRGVPYRRGYLLHGPPGTGKSSLSLLWLGITDTAFALFY</sequence>
<evidence type="ECO:0000313" key="2">
    <source>
        <dbReference type="WBParaSite" id="jg18542"/>
    </source>
</evidence>
<dbReference type="InterPro" id="IPR050747">
    <property type="entry name" value="Mitochondrial_chaperone_BCS1"/>
</dbReference>
<proteinExistence type="predicted"/>
<dbReference type="AlphaFoldDB" id="A0A915DCS1"/>
<dbReference type="SUPFAM" id="SSF52540">
    <property type="entry name" value="P-loop containing nucleoside triphosphate hydrolases"/>
    <property type="match status" value="1"/>
</dbReference>
<name>A0A915DCS1_9BILA</name>
<organism evidence="1 2">
    <name type="scientific">Ditylenchus dipsaci</name>
    <dbReference type="NCBI Taxonomy" id="166011"/>
    <lineage>
        <taxon>Eukaryota</taxon>
        <taxon>Metazoa</taxon>
        <taxon>Ecdysozoa</taxon>
        <taxon>Nematoda</taxon>
        <taxon>Chromadorea</taxon>
        <taxon>Rhabditida</taxon>
        <taxon>Tylenchina</taxon>
        <taxon>Tylenchomorpha</taxon>
        <taxon>Sphaerularioidea</taxon>
        <taxon>Anguinidae</taxon>
        <taxon>Anguininae</taxon>
        <taxon>Ditylenchus</taxon>
    </lineage>
</organism>
<accession>A0A915DCS1</accession>